<sequence>MPKLSQVKARDLVKVVVKLGFRFRAQSGSHAVYIHADGRRTTVPIHPTETIGRGLLTKIIKKDLEITKDEFVKILKS</sequence>
<evidence type="ECO:0008006" key="10">
    <source>
        <dbReference type="Google" id="ProtNLM"/>
    </source>
</evidence>
<organism evidence="8 9">
    <name type="scientific">Candidatus Curtissbacteria bacterium RIFCSPHIGHO2_01_FULL_40_12</name>
    <dbReference type="NCBI Taxonomy" id="1797710"/>
    <lineage>
        <taxon>Bacteria</taxon>
        <taxon>Candidatus Curtissiibacteriota</taxon>
    </lineage>
</organism>
<evidence type="ECO:0000256" key="1">
    <source>
        <dbReference type="ARBA" id="ARBA00006620"/>
    </source>
</evidence>
<evidence type="ECO:0000256" key="6">
    <source>
        <dbReference type="ARBA" id="ARBA00022884"/>
    </source>
</evidence>
<dbReference type="GO" id="GO:0004519">
    <property type="term" value="F:endonuclease activity"/>
    <property type="evidence" value="ECO:0007669"/>
    <property type="project" value="UniProtKB-KW"/>
</dbReference>
<comment type="similarity">
    <text evidence="1">Belongs to the HicA mRNA interferase family.</text>
</comment>
<dbReference type="GO" id="GO:0003729">
    <property type="term" value="F:mRNA binding"/>
    <property type="evidence" value="ECO:0007669"/>
    <property type="project" value="InterPro"/>
</dbReference>
<keyword evidence="5" id="KW-0378">Hydrolase</keyword>
<keyword evidence="6" id="KW-0694">RNA-binding</keyword>
<evidence type="ECO:0000256" key="2">
    <source>
        <dbReference type="ARBA" id="ARBA00022649"/>
    </source>
</evidence>
<comment type="caution">
    <text evidence="8">The sequence shown here is derived from an EMBL/GenBank/DDBJ whole genome shotgun (WGS) entry which is preliminary data.</text>
</comment>
<keyword evidence="2" id="KW-1277">Toxin-antitoxin system</keyword>
<keyword evidence="4" id="KW-0255">Endonuclease</keyword>
<keyword evidence="7" id="KW-0346">Stress response</keyword>
<reference evidence="8 9" key="1">
    <citation type="journal article" date="2016" name="Nat. Commun.">
        <title>Thousands of microbial genomes shed light on interconnected biogeochemical processes in an aquifer system.</title>
        <authorList>
            <person name="Anantharaman K."/>
            <person name="Brown C.T."/>
            <person name="Hug L.A."/>
            <person name="Sharon I."/>
            <person name="Castelle C.J."/>
            <person name="Probst A.J."/>
            <person name="Thomas B.C."/>
            <person name="Singh A."/>
            <person name="Wilkins M.J."/>
            <person name="Karaoz U."/>
            <person name="Brodie E.L."/>
            <person name="Williams K.H."/>
            <person name="Hubbard S.S."/>
            <person name="Banfield J.F."/>
        </authorList>
    </citation>
    <scope>NUCLEOTIDE SEQUENCE [LARGE SCALE GENOMIC DNA]</scope>
</reference>
<name>A0A1F5G7Y9_9BACT</name>
<dbReference type="PANTHER" id="PTHR34873">
    <property type="entry name" value="SSR1766 PROTEIN"/>
    <property type="match status" value="1"/>
</dbReference>
<dbReference type="PANTHER" id="PTHR34873:SF3">
    <property type="entry name" value="ADDICTION MODULE TOXIN, HICA FAMILY"/>
    <property type="match status" value="1"/>
</dbReference>
<accession>A0A1F5G7Y9</accession>
<dbReference type="Proteomes" id="UP000178577">
    <property type="component" value="Unassembled WGS sequence"/>
</dbReference>
<dbReference type="SUPFAM" id="SSF54786">
    <property type="entry name" value="YcfA/nrd intein domain"/>
    <property type="match status" value="1"/>
</dbReference>
<dbReference type="AlphaFoldDB" id="A0A1F5G7Y9"/>
<protein>
    <recommendedName>
        <fullName evidence="10">Addiction module toxin, HicA family</fullName>
    </recommendedName>
</protein>
<evidence type="ECO:0000313" key="8">
    <source>
        <dbReference type="EMBL" id="OGD87967.1"/>
    </source>
</evidence>
<dbReference type="GO" id="GO:0016787">
    <property type="term" value="F:hydrolase activity"/>
    <property type="evidence" value="ECO:0007669"/>
    <property type="project" value="UniProtKB-KW"/>
</dbReference>
<dbReference type="InterPro" id="IPR012933">
    <property type="entry name" value="HicA_mRNA_interferase"/>
</dbReference>
<dbReference type="Gene3D" id="3.30.920.30">
    <property type="entry name" value="Hypothetical protein"/>
    <property type="match status" value="1"/>
</dbReference>
<dbReference type="EMBL" id="MFAY01000051">
    <property type="protein sequence ID" value="OGD87967.1"/>
    <property type="molecule type" value="Genomic_DNA"/>
</dbReference>
<proteinExistence type="inferred from homology"/>
<evidence type="ECO:0000256" key="7">
    <source>
        <dbReference type="ARBA" id="ARBA00023016"/>
    </source>
</evidence>
<evidence type="ECO:0000256" key="5">
    <source>
        <dbReference type="ARBA" id="ARBA00022801"/>
    </source>
</evidence>
<dbReference type="InterPro" id="IPR038570">
    <property type="entry name" value="HicA_sf"/>
</dbReference>
<evidence type="ECO:0000313" key="9">
    <source>
        <dbReference type="Proteomes" id="UP000178577"/>
    </source>
</evidence>
<evidence type="ECO:0000256" key="4">
    <source>
        <dbReference type="ARBA" id="ARBA00022759"/>
    </source>
</evidence>
<gene>
    <name evidence="8" type="ORF">A2693_00655</name>
</gene>
<evidence type="ECO:0000256" key="3">
    <source>
        <dbReference type="ARBA" id="ARBA00022722"/>
    </source>
</evidence>
<dbReference type="Pfam" id="PF07927">
    <property type="entry name" value="HicA_toxin"/>
    <property type="match status" value="1"/>
</dbReference>
<keyword evidence="3" id="KW-0540">Nuclease</keyword>